<feature type="compositionally biased region" description="Low complexity" evidence="1">
    <location>
        <begin position="17"/>
        <end position="29"/>
    </location>
</feature>
<sequence>MAVPRSPAAGRGRGRAAEATEASSSPVVSPRKRTKAPGVRVVGCRFYDSEHGKTCHQVRSTSFHGLIFSRFLDLEESRSFFLVSFFSVDRRRWISRPRASRSGVANPALSTSATSVSLTG</sequence>
<evidence type="ECO:0000313" key="2">
    <source>
        <dbReference type="EMBL" id="WOL01148.1"/>
    </source>
</evidence>
<feature type="region of interest" description="Disordered" evidence="1">
    <location>
        <begin position="1"/>
        <end position="35"/>
    </location>
</feature>
<feature type="region of interest" description="Disordered" evidence="1">
    <location>
        <begin position="97"/>
        <end position="120"/>
    </location>
</feature>
<feature type="compositionally biased region" description="Low complexity" evidence="1">
    <location>
        <begin position="100"/>
        <end position="120"/>
    </location>
</feature>
<dbReference type="Proteomes" id="UP001327560">
    <property type="component" value="Chromosome 3"/>
</dbReference>
<dbReference type="AlphaFoldDB" id="A0AAQ3K5N8"/>
<keyword evidence="3" id="KW-1185">Reference proteome</keyword>
<dbReference type="EMBL" id="CP136892">
    <property type="protein sequence ID" value="WOL01148.1"/>
    <property type="molecule type" value="Genomic_DNA"/>
</dbReference>
<organism evidence="2 3">
    <name type="scientific">Canna indica</name>
    <name type="common">Indian-shot</name>
    <dbReference type="NCBI Taxonomy" id="4628"/>
    <lineage>
        <taxon>Eukaryota</taxon>
        <taxon>Viridiplantae</taxon>
        <taxon>Streptophyta</taxon>
        <taxon>Embryophyta</taxon>
        <taxon>Tracheophyta</taxon>
        <taxon>Spermatophyta</taxon>
        <taxon>Magnoliopsida</taxon>
        <taxon>Liliopsida</taxon>
        <taxon>Zingiberales</taxon>
        <taxon>Cannaceae</taxon>
        <taxon>Canna</taxon>
    </lineage>
</organism>
<evidence type="ECO:0000256" key="1">
    <source>
        <dbReference type="SAM" id="MobiDB-lite"/>
    </source>
</evidence>
<feature type="compositionally biased region" description="Low complexity" evidence="1">
    <location>
        <begin position="1"/>
        <end position="10"/>
    </location>
</feature>
<gene>
    <name evidence="2" type="ORF">Cni_G09862</name>
</gene>
<reference evidence="2 3" key="1">
    <citation type="submission" date="2023-10" db="EMBL/GenBank/DDBJ databases">
        <title>Chromosome-scale genome assembly provides insights into flower coloration mechanisms of Canna indica.</title>
        <authorList>
            <person name="Li C."/>
        </authorList>
    </citation>
    <scope>NUCLEOTIDE SEQUENCE [LARGE SCALE GENOMIC DNA]</scope>
    <source>
        <tissue evidence="2">Flower</tissue>
    </source>
</reference>
<proteinExistence type="predicted"/>
<name>A0AAQ3K5N8_9LILI</name>
<protein>
    <submittedName>
        <fullName evidence="2">Uncharacterized protein</fullName>
    </submittedName>
</protein>
<accession>A0AAQ3K5N8</accession>
<evidence type="ECO:0000313" key="3">
    <source>
        <dbReference type="Proteomes" id="UP001327560"/>
    </source>
</evidence>